<gene>
    <name evidence="1" type="ORF">DQQ10_26855</name>
</gene>
<comment type="caution">
    <text evidence="1">The sequence shown here is derived from an EMBL/GenBank/DDBJ whole genome shotgun (WGS) entry which is preliminary data.</text>
</comment>
<evidence type="ECO:0000313" key="2">
    <source>
        <dbReference type="Proteomes" id="UP000251889"/>
    </source>
</evidence>
<sequence length="167" mass="19982">MNLQTHLINIQKEFLNSLSKKKREMVTSVLKNAKTLGTLLNTDSFDFKINQVRRIYWTEIPITRYAHEEQIKQWENIAPKEKDFVRATELTLERLFTYWEEDDLCDMQGQFYYFIDENNNELFCESEFGNIKDFGKRVGFERIKIATIKDLKGKNILNAEKLNWLLE</sequence>
<dbReference type="RefSeq" id="WP_112750046.1">
    <property type="nucleotide sequence ID" value="NZ_QMFY01000027.1"/>
</dbReference>
<organism evidence="1 2">
    <name type="scientific">Pseudochryseolinea flava</name>
    <dbReference type="NCBI Taxonomy" id="2059302"/>
    <lineage>
        <taxon>Bacteria</taxon>
        <taxon>Pseudomonadati</taxon>
        <taxon>Bacteroidota</taxon>
        <taxon>Cytophagia</taxon>
        <taxon>Cytophagales</taxon>
        <taxon>Fulvivirgaceae</taxon>
        <taxon>Pseudochryseolinea</taxon>
    </lineage>
</organism>
<dbReference type="AlphaFoldDB" id="A0A364XUF0"/>
<dbReference type="Proteomes" id="UP000251889">
    <property type="component" value="Unassembled WGS sequence"/>
</dbReference>
<accession>A0A364XUF0</accession>
<reference evidence="1 2" key="1">
    <citation type="submission" date="2018-06" db="EMBL/GenBank/DDBJ databases">
        <title>Chryseolinea flavus sp. nov., a member of the phylum Bacteroidetes isolated from soil.</title>
        <authorList>
            <person name="Li Y."/>
            <person name="Wang J."/>
        </authorList>
    </citation>
    <scope>NUCLEOTIDE SEQUENCE [LARGE SCALE GENOMIC DNA]</scope>
    <source>
        <strain evidence="1 2">SDU1-6</strain>
    </source>
</reference>
<dbReference type="OrthoDB" id="7060078at2"/>
<proteinExistence type="predicted"/>
<dbReference type="EMBL" id="QMFY01000027">
    <property type="protein sequence ID" value="RAV97795.1"/>
    <property type="molecule type" value="Genomic_DNA"/>
</dbReference>
<keyword evidence="2" id="KW-1185">Reference proteome</keyword>
<evidence type="ECO:0000313" key="1">
    <source>
        <dbReference type="EMBL" id="RAV97795.1"/>
    </source>
</evidence>
<protein>
    <submittedName>
        <fullName evidence="1">Uncharacterized protein</fullName>
    </submittedName>
</protein>
<name>A0A364XUF0_9BACT</name>